<proteinExistence type="predicted"/>
<dbReference type="Proteomes" id="UP000799640">
    <property type="component" value="Unassembled WGS sequence"/>
</dbReference>
<evidence type="ECO:0000313" key="3">
    <source>
        <dbReference type="Proteomes" id="UP000799640"/>
    </source>
</evidence>
<gene>
    <name evidence="2" type="ORF">EJ06DRAFT_123013</name>
</gene>
<name>A0A6G1HQA1_9PEZI</name>
<keyword evidence="3" id="KW-1185">Reference proteome</keyword>
<feature type="region of interest" description="Disordered" evidence="1">
    <location>
        <begin position="41"/>
        <end position="61"/>
    </location>
</feature>
<dbReference type="EMBL" id="ML996701">
    <property type="protein sequence ID" value="KAF2398094.1"/>
    <property type="molecule type" value="Genomic_DNA"/>
</dbReference>
<sequence>MQHTSTDNYSDGAPCGCLMRTKRSRTSTLSKHFLSPEIPMRAASKAAPEAKPHRFPLKNSSASDSAYGICDGCPFSNATPSRSMTPENFGLAMGSNPSAYFILSPNGSARCSS</sequence>
<organism evidence="2 3">
    <name type="scientific">Trichodelitschia bisporula</name>
    <dbReference type="NCBI Taxonomy" id="703511"/>
    <lineage>
        <taxon>Eukaryota</taxon>
        <taxon>Fungi</taxon>
        <taxon>Dikarya</taxon>
        <taxon>Ascomycota</taxon>
        <taxon>Pezizomycotina</taxon>
        <taxon>Dothideomycetes</taxon>
        <taxon>Dothideomycetes incertae sedis</taxon>
        <taxon>Phaeotrichales</taxon>
        <taxon>Phaeotrichaceae</taxon>
        <taxon>Trichodelitschia</taxon>
    </lineage>
</organism>
<protein>
    <submittedName>
        <fullName evidence="2">Uncharacterized protein</fullName>
    </submittedName>
</protein>
<dbReference type="AlphaFoldDB" id="A0A6G1HQA1"/>
<accession>A0A6G1HQA1</accession>
<evidence type="ECO:0000256" key="1">
    <source>
        <dbReference type="SAM" id="MobiDB-lite"/>
    </source>
</evidence>
<evidence type="ECO:0000313" key="2">
    <source>
        <dbReference type="EMBL" id="KAF2398094.1"/>
    </source>
</evidence>
<reference evidence="2" key="1">
    <citation type="journal article" date="2020" name="Stud. Mycol.">
        <title>101 Dothideomycetes genomes: a test case for predicting lifestyles and emergence of pathogens.</title>
        <authorList>
            <person name="Haridas S."/>
            <person name="Albert R."/>
            <person name="Binder M."/>
            <person name="Bloem J."/>
            <person name="Labutti K."/>
            <person name="Salamov A."/>
            <person name="Andreopoulos B."/>
            <person name="Baker S."/>
            <person name="Barry K."/>
            <person name="Bills G."/>
            <person name="Bluhm B."/>
            <person name="Cannon C."/>
            <person name="Castanera R."/>
            <person name="Culley D."/>
            <person name="Daum C."/>
            <person name="Ezra D."/>
            <person name="Gonzalez J."/>
            <person name="Henrissat B."/>
            <person name="Kuo A."/>
            <person name="Liang C."/>
            <person name="Lipzen A."/>
            <person name="Lutzoni F."/>
            <person name="Magnuson J."/>
            <person name="Mondo S."/>
            <person name="Nolan M."/>
            <person name="Ohm R."/>
            <person name="Pangilinan J."/>
            <person name="Park H.-J."/>
            <person name="Ramirez L."/>
            <person name="Alfaro M."/>
            <person name="Sun H."/>
            <person name="Tritt A."/>
            <person name="Yoshinaga Y."/>
            <person name="Zwiers L.-H."/>
            <person name="Turgeon B."/>
            <person name="Goodwin S."/>
            <person name="Spatafora J."/>
            <person name="Crous P."/>
            <person name="Grigoriev I."/>
        </authorList>
    </citation>
    <scope>NUCLEOTIDE SEQUENCE</scope>
    <source>
        <strain evidence="2">CBS 262.69</strain>
    </source>
</reference>